<keyword evidence="3" id="KW-1185">Reference proteome</keyword>
<dbReference type="OrthoDB" id="325932at2759"/>
<evidence type="ECO:0000313" key="2">
    <source>
        <dbReference type="EMBL" id="CDW86708.1"/>
    </source>
</evidence>
<dbReference type="AlphaFoldDB" id="A0A078B0R5"/>
<name>A0A078B0R5_STYLE</name>
<keyword evidence="1" id="KW-0175">Coiled coil</keyword>
<evidence type="ECO:0000313" key="3">
    <source>
        <dbReference type="Proteomes" id="UP000039865"/>
    </source>
</evidence>
<dbReference type="EMBL" id="CCKQ01014902">
    <property type="protein sequence ID" value="CDW86708.1"/>
    <property type="molecule type" value="Genomic_DNA"/>
</dbReference>
<protein>
    <submittedName>
        <fullName evidence="2">Uncharacterized protein</fullName>
    </submittedName>
</protein>
<organism evidence="2 3">
    <name type="scientific">Stylonychia lemnae</name>
    <name type="common">Ciliate</name>
    <dbReference type="NCBI Taxonomy" id="5949"/>
    <lineage>
        <taxon>Eukaryota</taxon>
        <taxon>Sar</taxon>
        <taxon>Alveolata</taxon>
        <taxon>Ciliophora</taxon>
        <taxon>Intramacronucleata</taxon>
        <taxon>Spirotrichea</taxon>
        <taxon>Stichotrichia</taxon>
        <taxon>Sporadotrichida</taxon>
        <taxon>Oxytrichidae</taxon>
        <taxon>Stylonychinae</taxon>
        <taxon>Stylonychia</taxon>
    </lineage>
</organism>
<dbReference type="InParanoid" id="A0A078B0R5"/>
<feature type="coiled-coil region" evidence="1">
    <location>
        <begin position="178"/>
        <end position="233"/>
    </location>
</feature>
<accession>A0A078B0R5</accession>
<gene>
    <name evidence="2" type="primary">Contig10866.g11608</name>
    <name evidence="2" type="ORF">STYLEM_15806</name>
</gene>
<evidence type="ECO:0000256" key="1">
    <source>
        <dbReference type="SAM" id="Coils"/>
    </source>
</evidence>
<proteinExistence type="predicted"/>
<sequence length="536" mass="63274">MMSKLKTISEIHRQDIRATIINSDKNHYEMYKVYLNNAEKKFKGEIDLLKGQLKRFNLETFSTQKIIFKLSTIIIYMEQFFDEIKLKFETNDYNGVAQLLGVKFNKSRKTQSRKQLEEDIRNLKFNAENQISEKPLKGGFGSKKASFDISIQPPQTILSEDDEDQDLLDDISLRDQKISYLLQEISSYKQQLDQVKSEYKNLENYSDMISLDLERIRAKYSVSENRCKDLQKIIESMSKGHKDKFEDIQLMFFGKEQDLVSKINEEKARFDKFKSEIDIELKIKDTIIERLENYNKVLKNEITMGKRVLQDPRLSQIVSRNFRSNIQDFNQNDYFLKENSKVATILKEQDELRKNIEVQGIPDEVMRIRSDNYTPGILRIKQKMNNSVTIQSDTESINNTRNISMMQDTYQNLKSIKNEMPSTQNQQYRQQMVINHADIQNYFSQRKKSKTPFNKFRVAKQISIFDESQNSKQSQFSTFQDTSFQFAPSTRTTQRNVFSNDRQRNRTLLIEDKDSNILGNDVSLVLQHLKKKRELQ</sequence>
<feature type="coiled-coil region" evidence="1">
    <location>
        <begin position="106"/>
        <end position="133"/>
    </location>
</feature>
<dbReference type="Proteomes" id="UP000039865">
    <property type="component" value="Unassembled WGS sequence"/>
</dbReference>
<reference evidence="2 3" key="1">
    <citation type="submission" date="2014-06" db="EMBL/GenBank/DDBJ databases">
        <authorList>
            <person name="Swart Estienne"/>
        </authorList>
    </citation>
    <scope>NUCLEOTIDE SEQUENCE [LARGE SCALE GENOMIC DNA]</scope>
    <source>
        <strain evidence="2 3">130c</strain>
    </source>
</reference>